<protein>
    <submittedName>
        <fullName evidence="2">HHE domain protein</fullName>
    </submittedName>
</protein>
<evidence type="ECO:0000259" key="1">
    <source>
        <dbReference type="Pfam" id="PF01814"/>
    </source>
</evidence>
<dbReference type="PANTHER" id="PTHR35585:SF1">
    <property type="entry name" value="HHE DOMAIN PROTEIN (AFU_ORTHOLOGUE AFUA_4G00730)"/>
    <property type="match status" value="1"/>
</dbReference>
<dbReference type="Proteomes" id="UP000756346">
    <property type="component" value="Unassembled WGS sequence"/>
</dbReference>
<feature type="domain" description="Hemerythrin-like" evidence="1">
    <location>
        <begin position="4"/>
        <end position="121"/>
    </location>
</feature>
<dbReference type="Pfam" id="PF01814">
    <property type="entry name" value="Hemerythrin"/>
    <property type="match status" value="1"/>
</dbReference>
<organism evidence="2 3">
    <name type="scientific">Microdochium trichocladiopsis</name>
    <dbReference type="NCBI Taxonomy" id="1682393"/>
    <lineage>
        <taxon>Eukaryota</taxon>
        <taxon>Fungi</taxon>
        <taxon>Dikarya</taxon>
        <taxon>Ascomycota</taxon>
        <taxon>Pezizomycotina</taxon>
        <taxon>Sordariomycetes</taxon>
        <taxon>Xylariomycetidae</taxon>
        <taxon>Xylariales</taxon>
        <taxon>Microdochiaceae</taxon>
        <taxon>Microdochium</taxon>
    </lineage>
</organism>
<dbReference type="Gene3D" id="1.20.120.520">
    <property type="entry name" value="nmb1532 protein domain like"/>
    <property type="match status" value="1"/>
</dbReference>
<dbReference type="RefSeq" id="XP_046013434.1">
    <property type="nucleotide sequence ID" value="XM_046160180.1"/>
</dbReference>
<dbReference type="InterPro" id="IPR012312">
    <property type="entry name" value="Hemerythrin-like"/>
</dbReference>
<dbReference type="GeneID" id="70189726"/>
<evidence type="ECO:0000313" key="2">
    <source>
        <dbReference type="EMBL" id="KAH7032602.1"/>
    </source>
</evidence>
<accession>A0A9P8YAG5</accession>
<proteinExistence type="predicted"/>
<reference evidence="2" key="1">
    <citation type="journal article" date="2021" name="Nat. Commun.">
        <title>Genetic determinants of endophytism in the Arabidopsis root mycobiome.</title>
        <authorList>
            <person name="Mesny F."/>
            <person name="Miyauchi S."/>
            <person name="Thiergart T."/>
            <person name="Pickel B."/>
            <person name="Atanasova L."/>
            <person name="Karlsson M."/>
            <person name="Huettel B."/>
            <person name="Barry K.W."/>
            <person name="Haridas S."/>
            <person name="Chen C."/>
            <person name="Bauer D."/>
            <person name="Andreopoulos W."/>
            <person name="Pangilinan J."/>
            <person name="LaButti K."/>
            <person name="Riley R."/>
            <person name="Lipzen A."/>
            <person name="Clum A."/>
            <person name="Drula E."/>
            <person name="Henrissat B."/>
            <person name="Kohler A."/>
            <person name="Grigoriev I.V."/>
            <person name="Martin F.M."/>
            <person name="Hacquard S."/>
        </authorList>
    </citation>
    <scope>NUCLEOTIDE SEQUENCE</scope>
    <source>
        <strain evidence="2">MPI-CAGE-CH-0230</strain>
    </source>
</reference>
<evidence type="ECO:0000313" key="3">
    <source>
        <dbReference type="Proteomes" id="UP000756346"/>
    </source>
</evidence>
<dbReference type="PANTHER" id="PTHR35585">
    <property type="entry name" value="HHE DOMAIN PROTEIN (AFU_ORTHOLOGUE AFUA_4G00730)"/>
    <property type="match status" value="1"/>
</dbReference>
<keyword evidence="3" id="KW-1185">Reference proteome</keyword>
<sequence length="191" mass="21979">MTLISDAIKDDHNDLREAHKRILSANTHDEKVRWRNQFTWELARHSIGEELVVYPAMESHLDDGKARADHDRSEHQTVKEELVKFQDLDPKDPAFKTTLDSLWANLDKHMAEEEADDLPALERALPDYDASDRLVRPFGRTKKFIPTRSHPNAPDKPPFETVAGLLAAPIDHIRDLFRKFPDETKTGEMPP</sequence>
<dbReference type="AlphaFoldDB" id="A0A9P8YAG5"/>
<comment type="caution">
    <text evidence="2">The sequence shown here is derived from an EMBL/GenBank/DDBJ whole genome shotgun (WGS) entry which is preliminary data.</text>
</comment>
<dbReference type="OrthoDB" id="9983919at2759"/>
<gene>
    <name evidence="2" type="ORF">B0I36DRAFT_373306</name>
</gene>
<name>A0A9P8YAG5_9PEZI</name>
<dbReference type="EMBL" id="JAGTJQ010000004">
    <property type="protein sequence ID" value="KAH7032602.1"/>
    <property type="molecule type" value="Genomic_DNA"/>
</dbReference>